<reference evidence="1 2" key="1">
    <citation type="submission" date="2020-07" db="EMBL/GenBank/DDBJ databases">
        <title>Complete genome sequence of Klebsiella pneumoniae phage Miami.</title>
        <authorList>
            <person name="Mora D.A."/>
            <person name="Lessor L."/>
            <person name="Gill J."/>
            <person name="Liu M."/>
        </authorList>
    </citation>
    <scope>NUCLEOTIDE SEQUENCE [LARGE SCALE GENOMIC DNA]</scope>
</reference>
<keyword evidence="2" id="KW-1185">Reference proteome</keyword>
<organism evidence="1 2">
    <name type="scientific">Klebsiella phage Miami</name>
    <dbReference type="NCBI Taxonomy" id="2767581"/>
    <lineage>
        <taxon>Viruses</taxon>
        <taxon>Duplodnaviria</taxon>
        <taxon>Heunggongvirae</taxon>
        <taxon>Uroviricota</taxon>
        <taxon>Caudoviricetes</taxon>
        <taxon>Chimalliviridae</taxon>
        <taxon>Miamivirus</taxon>
        <taxon>Miamivirus miami</taxon>
    </lineage>
</organism>
<dbReference type="Proteomes" id="UP000662782">
    <property type="component" value="Segment"/>
</dbReference>
<sequence>MSENIPYVYLPSDIKHDSGVVLNRDKINRSKTIIKTLGVKIKDHNNTVKMFDKAMSGELYQTKEGRKYRSVTFKLHAKRKKELLEALKAEEKVLQAMKEFGVILQQNIYDAQSMSFAPFPLKDFLDSKALGSIPGKSELRDLRQSLTKLIEVDPDAVIWIAKRNLDGVPVAFIAGRDKGDDAFDMSIFYSHTEDAERHNEVMKYLIKRLKSIGVTPISLISISPDFSAAGHAMEKMGGRMTSAQFDF</sequence>
<evidence type="ECO:0000313" key="1">
    <source>
        <dbReference type="EMBL" id="QPB09266.1"/>
    </source>
</evidence>
<protein>
    <submittedName>
        <fullName evidence="1">Uncharacterized protein</fullName>
    </submittedName>
</protein>
<accession>A0A873WIG4</accession>
<name>A0A873WIG4_9CAUD</name>
<evidence type="ECO:0000313" key="2">
    <source>
        <dbReference type="Proteomes" id="UP000662782"/>
    </source>
</evidence>
<proteinExistence type="predicted"/>
<gene>
    <name evidence="1" type="ORF">CPT_Miami_171</name>
</gene>
<dbReference type="EMBL" id="MT701590">
    <property type="protein sequence ID" value="QPB09266.1"/>
    <property type="molecule type" value="Genomic_DNA"/>
</dbReference>